<name>A0A6M2ZJ68_9CAUD</name>
<gene>
    <name evidence="1" type="ORF">SSCSM1_192</name>
</gene>
<evidence type="ECO:0000313" key="2">
    <source>
        <dbReference type="Proteomes" id="UP000515683"/>
    </source>
</evidence>
<protein>
    <submittedName>
        <fullName evidence="1">Chromosome segregation protein</fullName>
    </submittedName>
</protein>
<dbReference type="Proteomes" id="UP000515683">
    <property type="component" value="Segment"/>
</dbReference>
<proteinExistence type="predicted"/>
<dbReference type="EMBL" id="MK867354">
    <property type="protein sequence ID" value="QFG06455.1"/>
    <property type="molecule type" value="Genomic_DNA"/>
</dbReference>
<keyword evidence="2" id="KW-1185">Reference proteome</keyword>
<evidence type="ECO:0000313" key="1">
    <source>
        <dbReference type="EMBL" id="QFG06455.1"/>
    </source>
</evidence>
<sequence>MLSGNHSLKNSNVYGDWRIHNLSLENNLILYLPDIEHLLNEGDLKEVNFDDIAWKGKHLLSKYTTENCICCDGLRYINSDTSFPGILTETPHNPYGSKYRMLDGKHRIAKLRSQGFTKSLFYVLEYESVKNYFKERE</sequence>
<reference evidence="1" key="1">
    <citation type="submission" date="2019-04" db="EMBL/GenBank/DDBJ databases">
        <title>Genomic and proteomic characterization of cyanophage S-SCSM1 provides new insights into understanding the viral gene diversity and phage-host interactions.</title>
        <authorList>
            <person name="Wang Q."/>
            <person name="Xu Y."/>
            <person name="Jiao N."/>
            <person name="Zhang R."/>
        </authorList>
    </citation>
    <scope>NUCLEOTIDE SEQUENCE [LARGE SCALE GENOMIC DNA]</scope>
</reference>
<organism evidence="1 2">
    <name type="scientific">Synechococcus phage S-SCSM1</name>
    <dbReference type="NCBI Taxonomy" id="2588487"/>
    <lineage>
        <taxon>Viruses</taxon>
        <taxon>Duplodnaviria</taxon>
        <taxon>Heunggongvirae</taxon>
        <taxon>Uroviricota</taxon>
        <taxon>Caudoviricetes</taxon>
        <taxon>Pantevenvirales</taxon>
        <taxon>Kyanoviridae</taxon>
        <taxon>Zhoulongquanvirus</taxon>
        <taxon>Zhoulongquanvirus esscess</taxon>
    </lineage>
</organism>
<accession>A0A6M2ZJ68</accession>